<dbReference type="Pfam" id="PF03087">
    <property type="entry name" value="BPS1"/>
    <property type="match status" value="2"/>
</dbReference>
<evidence type="ECO:0000313" key="3">
    <source>
        <dbReference type="Proteomes" id="UP000327157"/>
    </source>
</evidence>
<name>A0A5N5GST3_9ROSA</name>
<dbReference type="Proteomes" id="UP000327157">
    <property type="component" value="Chromosome 15"/>
</dbReference>
<reference evidence="3" key="2">
    <citation type="submission" date="2019-10" db="EMBL/GenBank/DDBJ databases">
        <title>A de novo genome assembly of a pear dwarfing rootstock.</title>
        <authorList>
            <person name="Wang F."/>
            <person name="Wang J."/>
            <person name="Li S."/>
            <person name="Zhang Y."/>
            <person name="Fang M."/>
            <person name="Ma L."/>
            <person name="Zhao Y."/>
            <person name="Jiang S."/>
        </authorList>
    </citation>
    <scope>NUCLEOTIDE SEQUENCE [LARGE SCALE GENOMIC DNA]</scope>
</reference>
<evidence type="ECO:0000256" key="1">
    <source>
        <dbReference type="SAM" id="Coils"/>
    </source>
</evidence>
<dbReference type="PANTHER" id="PTHR33070">
    <property type="entry name" value="OS06G0725500 PROTEIN"/>
    <property type="match status" value="1"/>
</dbReference>
<sequence>MAAKYEVRSISLPSRSHPTTIRVEEELSRRQTSSASASICKVLCGLEELYDCCMDELLDGSLRLLDICGITRDAMSQIKEHVRDLQSALRRRKGDSNIESSIASYNCFRKKMKKDTKKLITSLKQVNNKASQRMVHDQRAPAVVRVLREVFDKKEDIHGHELDGVDAALYSLCKSSSAPTEGTNVEKIQNAHKQLEALEVTVEGLEKGLESVLRRLIKTRASLLNRISQ</sequence>
<comment type="caution">
    <text evidence="2">The sequence shown here is derived from an EMBL/GenBank/DDBJ whole genome shotgun (WGS) entry which is preliminary data.</text>
</comment>
<keyword evidence="1" id="KW-0175">Coiled coil</keyword>
<dbReference type="GO" id="GO:0048364">
    <property type="term" value="P:root development"/>
    <property type="evidence" value="ECO:0007669"/>
    <property type="project" value="InterPro"/>
</dbReference>
<evidence type="ECO:0000313" key="2">
    <source>
        <dbReference type="EMBL" id="KAB2618217.1"/>
    </source>
</evidence>
<dbReference type="EMBL" id="SMOL01000401">
    <property type="protein sequence ID" value="KAB2618217.1"/>
    <property type="molecule type" value="Genomic_DNA"/>
</dbReference>
<dbReference type="OrthoDB" id="1701699at2759"/>
<proteinExistence type="predicted"/>
<accession>A0A5N5GST3</accession>
<keyword evidence="3" id="KW-1185">Reference proteome</keyword>
<dbReference type="AlphaFoldDB" id="A0A5N5GST3"/>
<protein>
    <submittedName>
        <fullName evidence="2">Uncharacterized protein</fullName>
    </submittedName>
</protein>
<reference evidence="2 3" key="3">
    <citation type="submission" date="2019-11" db="EMBL/GenBank/DDBJ databases">
        <title>A de novo genome assembly of a pear dwarfing rootstock.</title>
        <authorList>
            <person name="Wang F."/>
            <person name="Wang J."/>
            <person name="Li S."/>
            <person name="Zhang Y."/>
            <person name="Fang M."/>
            <person name="Ma L."/>
            <person name="Zhao Y."/>
            <person name="Jiang S."/>
        </authorList>
    </citation>
    <scope>NUCLEOTIDE SEQUENCE [LARGE SCALE GENOMIC DNA]</scope>
    <source>
        <strain evidence="2">S2</strain>
        <tissue evidence="2">Leaf</tissue>
    </source>
</reference>
<organism evidence="2 3">
    <name type="scientific">Pyrus ussuriensis x Pyrus communis</name>
    <dbReference type="NCBI Taxonomy" id="2448454"/>
    <lineage>
        <taxon>Eukaryota</taxon>
        <taxon>Viridiplantae</taxon>
        <taxon>Streptophyta</taxon>
        <taxon>Embryophyta</taxon>
        <taxon>Tracheophyta</taxon>
        <taxon>Spermatophyta</taxon>
        <taxon>Magnoliopsida</taxon>
        <taxon>eudicotyledons</taxon>
        <taxon>Gunneridae</taxon>
        <taxon>Pentapetalae</taxon>
        <taxon>rosids</taxon>
        <taxon>fabids</taxon>
        <taxon>Rosales</taxon>
        <taxon>Rosaceae</taxon>
        <taxon>Amygdaloideae</taxon>
        <taxon>Maleae</taxon>
        <taxon>Pyrus</taxon>
    </lineage>
</organism>
<dbReference type="GO" id="GO:0048367">
    <property type="term" value="P:shoot system development"/>
    <property type="evidence" value="ECO:0007669"/>
    <property type="project" value="InterPro"/>
</dbReference>
<feature type="coiled-coil region" evidence="1">
    <location>
        <begin position="188"/>
        <end position="215"/>
    </location>
</feature>
<dbReference type="PANTHER" id="PTHR33070:SF109">
    <property type="entry name" value="DOMAIN PROTEIN, PUTATIVE (DUF241)-RELATED"/>
    <property type="match status" value="1"/>
</dbReference>
<reference evidence="2 3" key="1">
    <citation type="submission" date="2019-09" db="EMBL/GenBank/DDBJ databases">
        <authorList>
            <person name="Ou C."/>
        </authorList>
    </citation>
    <scope>NUCLEOTIDE SEQUENCE [LARGE SCALE GENOMIC DNA]</scope>
    <source>
        <strain evidence="2">S2</strain>
        <tissue evidence="2">Leaf</tissue>
    </source>
</reference>
<gene>
    <name evidence="2" type="ORF">D8674_014086</name>
</gene>
<dbReference type="InterPro" id="IPR004320">
    <property type="entry name" value="BPS1_pln"/>
</dbReference>